<name>A0A452UQK7_URSMA</name>
<proteinExistence type="predicted"/>
<evidence type="ECO:0000313" key="1">
    <source>
        <dbReference type="Ensembl" id="ENSUMAP00000023319"/>
    </source>
</evidence>
<protein>
    <submittedName>
        <fullName evidence="1">Uncharacterized protein</fullName>
    </submittedName>
</protein>
<dbReference type="AlphaFoldDB" id="A0A452UQK7"/>
<dbReference type="OMA" id="MAIDSWA"/>
<organism evidence="1">
    <name type="scientific">Ursus maritimus</name>
    <name type="common">Polar bear</name>
    <name type="synonym">Thalarctos maritimus</name>
    <dbReference type="NCBI Taxonomy" id="29073"/>
    <lineage>
        <taxon>Eukaryota</taxon>
        <taxon>Metazoa</taxon>
        <taxon>Chordata</taxon>
        <taxon>Craniata</taxon>
        <taxon>Vertebrata</taxon>
        <taxon>Euteleostomi</taxon>
        <taxon>Mammalia</taxon>
        <taxon>Eutheria</taxon>
        <taxon>Laurasiatheria</taxon>
        <taxon>Carnivora</taxon>
        <taxon>Caniformia</taxon>
        <taxon>Ursidae</taxon>
        <taxon>Ursus</taxon>
    </lineage>
</organism>
<sequence>MATDSWALAVDEQEAAVKSMSNLQIKEEKVKPDTNGVIKTNATAEKTEEEEKGNYFFKLYSKKQHMTQDLPFWSQRHQIE</sequence>
<dbReference type="GeneTree" id="ENSGT01100000263881"/>
<accession>A0A452UQK7</accession>
<reference evidence="1" key="1">
    <citation type="submission" date="2019-03" db="UniProtKB">
        <authorList>
            <consortium name="Ensembl"/>
        </authorList>
    </citation>
    <scope>IDENTIFICATION</scope>
</reference>
<dbReference type="Ensembl" id="ENSUMAT00000027619.1">
    <property type="protein sequence ID" value="ENSUMAP00000023319.1"/>
    <property type="gene ID" value="ENSUMAG00000016993.1"/>
</dbReference>